<name>A0A1G2BVF4_9BACT</name>
<proteinExistence type="predicted"/>
<dbReference type="EMBL" id="MHKO01000004">
    <property type="protein sequence ID" value="OGY93144.1"/>
    <property type="molecule type" value="Genomic_DNA"/>
</dbReference>
<comment type="caution">
    <text evidence="1">The sequence shown here is derived from an EMBL/GenBank/DDBJ whole genome shotgun (WGS) entry which is preliminary data.</text>
</comment>
<dbReference type="STRING" id="1798553.A3H70_05760"/>
<gene>
    <name evidence="1" type="ORF">A3H70_05760</name>
</gene>
<sequence length="69" mass="7520">MINGEIIKAAGEVYQVKLENGQSFDLERNYLPPALRAPGKTFQLLFSNGNEAVVSQEDARALLNDLLGA</sequence>
<organism evidence="1 2">
    <name type="scientific">Candidatus Komeilibacteria bacterium RIFCSPLOWO2_02_FULL_48_11</name>
    <dbReference type="NCBI Taxonomy" id="1798553"/>
    <lineage>
        <taxon>Bacteria</taxon>
        <taxon>Candidatus Komeiliibacteriota</taxon>
    </lineage>
</organism>
<reference evidence="1 2" key="1">
    <citation type="journal article" date="2016" name="Nat. Commun.">
        <title>Thousands of microbial genomes shed light on interconnected biogeochemical processes in an aquifer system.</title>
        <authorList>
            <person name="Anantharaman K."/>
            <person name="Brown C.T."/>
            <person name="Hug L.A."/>
            <person name="Sharon I."/>
            <person name="Castelle C.J."/>
            <person name="Probst A.J."/>
            <person name="Thomas B.C."/>
            <person name="Singh A."/>
            <person name="Wilkins M.J."/>
            <person name="Karaoz U."/>
            <person name="Brodie E.L."/>
            <person name="Williams K.H."/>
            <person name="Hubbard S.S."/>
            <person name="Banfield J.F."/>
        </authorList>
    </citation>
    <scope>NUCLEOTIDE SEQUENCE [LARGE SCALE GENOMIC DNA]</scope>
</reference>
<dbReference type="AlphaFoldDB" id="A0A1G2BVF4"/>
<dbReference type="Proteomes" id="UP000178109">
    <property type="component" value="Unassembled WGS sequence"/>
</dbReference>
<evidence type="ECO:0000313" key="1">
    <source>
        <dbReference type="EMBL" id="OGY93144.1"/>
    </source>
</evidence>
<evidence type="ECO:0000313" key="2">
    <source>
        <dbReference type="Proteomes" id="UP000178109"/>
    </source>
</evidence>
<accession>A0A1G2BVF4</accession>
<evidence type="ECO:0008006" key="3">
    <source>
        <dbReference type="Google" id="ProtNLM"/>
    </source>
</evidence>
<protein>
    <recommendedName>
        <fullName evidence="3">DUF3006 domain-containing protein</fullName>
    </recommendedName>
</protein>